<evidence type="ECO:0000256" key="3">
    <source>
        <dbReference type="ARBA" id="ARBA00022801"/>
    </source>
</evidence>
<proteinExistence type="inferred from homology"/>
<keyword evidence="3" id="KW-0378">Hydrolase</keyword>
<comment type="similarity">
    <text evidence="1">Belongs to the peptidase C48 family.</text>
</comment>
<dbReference type="AlphaFoldDB" id="A0A9K3HRZ4"/>
<accession>A0A9K3HRZ4</accession>
<dbReference type="Proteomes" id="UP000215914">
    <property type="component" value="Unassembled WGS sequence"/>
</dbReference>
<keyword evidence="2 6" id="KW-0645">Protease</keyword>
<evidence type="ECO:0000313" key="6">
    <source>
        <dbReference type="EMBL" id="KAF5783299.1"/>
    </source>
</evidence>
<comment type="caution">
    <text evidence="6">The sequence shown here is derived from an EMBL/GenBank/DDBJ whole genome shotgun (WGS) entry which is preliminary data.</text>
</comment>
<dbReference type="Pfam" id="PF02902">
    <property type="entry name" value="Peptidase_C48"/>
    <property type="match status" value="1"/>
</dbReference>
<dbReference type="Gene3D" id="3.40.395.10">
    <property type="entry name" value="Adenoviral Proteinase, Chain A"/>
    <property type="match status" value="1"/>
</dbReference>
<dbReference type="GO" id="GO:0008234">
    <property type="term" value="F:cysteine-type peptidase activity"/>
    <property type="evidence" value="ECO:0007669"/>
    <property type="project" value="UniProtKB-KW"/>
</dbReference>
<dbReference type="PANTHER" id="PTHR12606">
    <property type="entry name" value="SENTRIN/SUMO-SPECIFIC PROTEASE"/>
    <property type="match status" value="1"/>
</dbReference>
<evidence type="ECO:0000313" key="7">
    <source>
        <dbReference type="Proteomes" id="UP000215914"/>
    </source>
</evidence>
<reference evidence="6" key="1">
    <citation type="journal article" date="2017" name="Nature">
        <title>The sunflower genome provides insights into oil metabolism, flowering and Asterid evolution.</title>
        <authorList>
            <person name="Badouin H."/>
            <person name="Gouzy J."/>
            <person name="Grassa C.J."/>
            <person name="Murat F."/>
            <person name="Staton S.E."/>
            <person name="Cottret L."/>
            <person name="Lelandais-Briere C."/>
            <person name="Owens G.L."/>
            <person name="Carrere S."/>
            <person name="Mayjonade B."/>
            <person name="Legrand L."/>
            <person name="Gill N."/>
            <person name="Kane N.C."/>
            <person name="Bowers J.E."/>
            <person name="Hubner S."/>
            <person name="Bellec A."/>
            <person name="Berard A."/>
            <person name="Berges H."/>
            <person name="Blanchet N."/>
            <person name="Boniface M.C."/>
            <person name="Brunel D."/>
            <person name="Catrice O."/>
            <person name="Chaidir N."/>
            <person name="Claudel C."/>
            <person name="Donnadieu C."/>
            <person name="Faraut T."/>
            <person name="Fievet G."/>
            <person name="Helmstetter N."/>
            <person name="King M."/>
            <person name="Knapp S.J."/>
            <person name="Lai Z."/>
            <person name="Le Paslier M.C."/>
            <person name="Lippi Y."/>
            <person name="Lorenzon L."/>
            <person name="Mandel J.R."/>
            <person name="Marage G."/>
            <person name="Marchand G."/>
            <person name="Marquand E."/>
            <person name="Bret-Mestries E."/>
            <person name="Morien E."/>
            <person name="Nambeesan S."/>
            <person name="Nguyen T."/>
            <person name="Pegot-Espagnet P."/>
            <person name="Pouilly N."/>
            <person name="Raftis F."/>
            <person name="Sallet E."/>
            <person name="Schiex T."/>
            <person name="Thomas J."/>
            <person name="Vandecasteele C."/>
            <person name="Vares D."/>
            <person name="Vear F."/>
            <person name="Vautrin S."/>
            <person name="Crespi M."/>
            <person name="Mangin B."/>
            <person name="Burke J.M."/>
            <person name="Salse J."/>
            <person name="Munos S."/>
            <person name="Vincourt P."/>
            <person name="Rieseberg L.H."/>
            <person name="Langlade N.B."/>
        </authorList>
    </citation>
    <scope>NUCLEOTIDE SEQUENCE</scope>
    <source>
        <tissue evidence="6">Leaves</tissue>
    </source>
</reference>
<organism evidence="6 7">
    <name type="scientific">Helianthus annuus</name>
    <name type="common">Common sunflower</name>
    <dbReference type="NCBI Taxonomy" id="4232"/>
    <lineage>
        <taxon>Eukaryota</taxon>
        <taxon>Viridiplantae</taxon>
        <taxon>Streptophyta</taxon>
        <taxon>Embryophyta</taxon>
        <taxon>Tracheophyta</taxon>
        <taxon>Spermatophyta</taxon>
        <taxon>Magnoliopsida</taxon>
        <taxon>eudicotyledons</taxon>
        <taxon>Gunneridae</taxon>
        <taxon>Pentapetalae</taxon>
        <taxon>asterids</taxon>
        <taxon>campanulids</taxon>
        <taxon>Asterales</taxon>
        <taxon>Asteraceae</taxon>
        <taxon>Asteroideae</taxon>
        <taxon>Heliantheae alliance</taxon>
        <taxon>Heliantheae</taxon>
        <taxon>Helianthus</taxon>
    </lineage>
</organism>
<keyword evidence="4" id="KW-0788">Thiol protease</keyword>
<dbReference type="InterPro" id="IPR003653">
    <property type="entry name" value="Peptidase_C48_C"/>
</dbReference>
<reference evidence="6" key="2">
    <citation type="submission" date="2020-06" db="EMBL/GenBank/DDBJ databases">
        <title>Helianthus annuus Genome sequencing and assembly Release 2.</title>
        <authorList>
            <person name="Gouzy J."/>
            <person name="Langlade N."/>
            <person name="Munos S."/>
        </authorList>
    </citation>
    <scope>NUCLEOTIDE SEQUENCE</scope>
    <source>
        <tissue evidence="6">Leaves</tissue>
    </source>
</reference>
<keyword evidence="7" id="KW-1185">Reference proteome</keyword>
<evidence type="ECO:0000256" key="2">
    <source>
        <dbReference type="ARBA" id="ARBA00022670"/>
    </source>
</evidence>
<dbReference type="SUPFAM" id="SSF54001">
    <property type="entry name" value="Cysteine proteinases"/>
    <property type="match status" value="1"/>
</dbReference>
<dbReference type="EMBL" id="MNCJ02000326">
    <property type="protein sequence ID" value="KAF5783299.1"/>
    <property type="molecule type" value="Genomic_DNA"/>
</dbReference>
<dbReference type="GO" id="GO:0006508">
    <property type="term" value="P:proteolysis"/>
    <property type="evidence" value="ECO:0007669"/>
    <property type="project" value="UniProtKB-KW"/>
</dbReference>
<name>A0A9K3HRZ4_HELAN</name>
<sequence length="211" mass="25046">MIDLYNSRQKTDRWCILPPHFQWSLFYSGTNNVFKYYFDGSLEPLPRIDQVDEVYVPLNVPNKHWFLGVFHLHDKTLTIYDSLLDWSSIDKERTQVICHINFAFDSWLRMNDYYDDKGWSLSFPFKVVYPDNVPQQFGSLGDCGVWVCIFMERLINNQPLLRQHEQPKETAMQMRHNLAIKLYDSILEDNFNMASTSQMIVDEANKNLFPD</sequence>
<dbReference type="Gramene" id="mRNA:HanXRQr2_Chr11g0506291">
    <property type="protein sequence ID" value="mRNA:HanXRQr2_Chr11g0506291"/>
    <property type="gene ID" value="HanXRQr2_Chr11g0506291"/>
</dbReference>
<dbReference type="PROSITE" id="PS50600">
    <property type="entry name" value="ULP_PROTEASE"/>
    <property type="match status" value="1"/>
</dbReference>
<protein>
    <submittedName>
        <fullName evidence="6">Ulp1 protease family catalytic domain, papain-like cysteine peptidase superfamily</fullName>
    </submittedName>
</protein>
<evidence type="ECO:0000259" key="5">
    <source>
        <dbReference type="PROSITE" id="PS50600"/>
    </source>
</evidence>
<dbReference type="InterPro" id="IPR038765">
    <property type="entry name" value="Papain-like_cys_pep_sf"/>
</dbReference>
<gene>
    <name evidence="6" type="ORF">HanXRQr2_Chr11g0506291</name>
</gene>
<feature type="domain" description="Ubiquitin-like protease family profile" evidence="5">
    <location>
        <begin position="1"/>
        <end position="154"/>
    </location>
</feature>
<evidence type="ECO:0000256" key="1">
    <source>
        <dbReference type="ARBA" id="ARBA00005234"/>
    </source>
</evidence>
<evidence type="ECO:0000256" key="4">
    <source>
        <dbReference type="ARBA" id="ARBA00022807"/>
    </source>
</evidence>
<dbReference type="PANTHER" id="PTHR12606:SF151">
    <property type="entry name" value="UBIQUITIN-LIKE PROTEASE FAMILY PROFILE DOMAIN-CONTAINING PROTEIN"/>
    <property type="match status" value="1"/>
</dbReference>